<dbReference type="AlphaFoldDB" id="A0A4Y2A9K3"/>
<protein>
    <recommendedName>
        <fullName evidence="1">RNA-directed DNA polymerase</fullName>
        <ecNumber evidence="1">2.7.7.49</ecNumber>
    </recommendedName>
</protein>
<evidence type="ECO:0000313" key="4">
    <source>
        <dbReference type="EMBL" id="GBL76541.1"/>
    </source>
</evidence>
<keyword evidence="5" id="KW-1185">Reference proteome</keyword>
<organism evidence="4 5">
    <name type="scientific">Araneus ventricosus</name>
    <name type="common">Orbweaver spider</name>
    <name type="synonym">Epeira ventricosa</name>
    <dbReference type="NCBI Taxonomy" id="182803"/>
    <lineage>
        <taxon>Eukaryota</taxon>
        <taxon>Metazoa</taxon>
        <taxon>Ecdysozoa</taxon>
        <taxon>Arthropoda</taxon>
        <taxon>Chelicerata</taxon>
        <taxon>Arachnida</taxon>
        <taxon>Araneae</taxon>
        <taxon>Araneomorphae</taxon>
        <taxon>Entelegynae</taxon>
        <taxon>Araneoidea</taxon>
        <taxon>Araneidae</taxon>
        <taxon>Araneus</taxon>
    </lineage>
</organism>
<evidence type="ECO:0000256" key="1">
    <source>
        <dbReference type="ARBA" id="ARBA00012493"/>
    </source>
</evidence>
<dbReference type="PANTHER" id="PTHR37984">
    <property type="entry name" value="PROTEIN CBG26694"/>
    <property type="match status" value="1"/>
</dbReference>
<sequence>MWRKILNRLQGHFGIVKTLSMARTCVFWPGISKDIKEMIKKCPVCAKHQIGNAPEHEMPHEFPTSPLVKVAIDFFYFNGKNYEEKGVQNDSYYSYQKRQRDRCAVFKSHQRTLSELQPGSSVFVQNRVPQWEPEEVLCQNEIARSYRIRTYNRNRIHLRPNKCSDMAPFEIFTDYKDYSTSDTIPESTPVVRPQEPVAELASD</sequence>
<dbReference type="PANTHER" id="PTHR37984:SF7">
    <property type="entry name" value="INTEGRASE CATALYTIC DOMAIN-CONTAINING PROTEIN"/>
    <property type="match status" value="1"/>
</dbReference>
<proteinExistence type="predicted"/>
<dbReference type="InterPro" id="IPR050951">
    <property type="entry name" value="Retrovirus_Pol_polyprotein"/>
</dbReference>
<evidence type="ECO:0000313" key="5">
    <source>
        <dbReference type="Proteomes" id="UP000499080"/>
    </source>
</evidence>
<feature type="region of interest" description="Disordered" evidence="2">
    <location>
        <begin position="180"/>
        <end position="203"/>
    </location>
</feature>
<dbReference type="InterPro" id="IPR041588">
    <property type="entry name" value="Integrase_H2C2"/>
</dbReference>
<dbReference type="GO" id="GO:0003964">
    <property type="term" value="F:RNA-directed DNA polymerase activity"/>
    <property type="evidence" value="ECO:0007669"/>
    <property type="project" value="UniProtKB-EC"/>
</dbReference>
<dbReference type="Pfam" id="PF17921">
    <property type="entry name" value="Integrase_H2C2"/>
    <property type="match status" value="1"/>
</dbReference>
<dbReference type="Proteomes" id="UP000499080">
    <property type="component" value="Unassembled WGS sequence"/>
</dbReference>
<gene>
    <name evidence="4" type="ORF">AVEN_53278_1</name>
</gene>
<name>A0A4Y2A9K3_ARAVE</name>
<evidence type="ECO:0000259" key="3">
    <source>
        <dbReference type="Pfam" id="PF17921"/>
    </source>
</evidence>
<accession>A0A4Y2A9K3</accession>
<dbReference type="Gene3D" id="1.10.340.70">
    <property type="match status" value="1"/>
</dbReference>
<evidence type="ECO:0000256" key="2">
    <source>
        <dbReference type="SAM" id="MobiDB-lite"/>
    </source>
</evidence>
<dbReference type="EMBL" id="BGPR01000010">
    <property type="protein sequence ID" value="GBL76541.1"/>
    <property type="molecule type" value="Genomic_DNA"/>
</dbReference>
<feature type="domain" description="Integrase zinc-binding" evidence="3">
    <location>
        <begin position="9"/>
        <end position="49"/>
    </location>
</feature>
<dbReference type="EC" id="2.7.7.49" evidence="1"/>
<comment type="caution">
    <text evidence="4">The sequence shown here is derived from an EMBL/GenBank/DDBJ whole genome shotgun (WGS) entry which is preliminary data.</text>
</comment>
<reference evidence="4 5" key="1">
    <citation type="journal article" date="2019" name="Sci. Rep.">
        <title>Orb-weaving spider Araneus ventricosus genome elucidates the spidroin gene catalogue.</title>
        <authorList>
            <person name="Kono N."/>
            <person name="Nakamura H."/>
            <person name="Ohtoshi R."/>
            <person name="Moran D.A.P."/>
            <person name="Shinohara A."/>
            <person name="Yoshida Y."/>
            <person name="Fujiwara M."/>
            <person name="Mori M."/>
            <person name="Tomita M."/>
            <person name="Arakawa K."/>
        </authorList>
    </citation>
    <scope>NUCLEOTIDE SEQUENCE [LARGE SCALE GENOMIC DNA]</scope>
</reference>